<protein>
    <submittedName>
        <fullName evidence="1">Uncharacterized protein</fullName>
    </submittedName>
</protein>
<sequence>MIQAIMRDLMDLSTLALGESREGSPVGSREDSTVVLGVERCRAMITPS</sequence>
<name>C0E7A9_9CORY</name>
<evidence type="ECO:0000313" key="1">
    <source>
        <dbReference type="EMBL" id="EEG25586.1"/>
    </source>
</evidence>
<dbReference type="AlphaFoldDB" id="C0E7A9"/>
<dbReference type="EMBL" id="ACEB01000052">
    <property type="protein sequence ID" value="EEG25586.1"/>
    <property type="molecule type" value="Genomic_DNA"/>
</dbReference>
<reference evidence="1 2" key="1">
    <citation type="submission" date="2009-01" db="EMBL/GenBank/DDBJ databases">
        <authorList>
            <person name="Fulton L."/>
            <person name="Clifton S."/>
            <person name="Chinwalla A.T."/>
            <person name="Mitreva M."/>
            <person name="Sodergren E."/>
            <person name="Weinstock G."/>
            <person name="Clifton S."/>
            <person name="Dooling D.J."/>
            <person name="Fulton B."/>
            <person name="Minx P."/>
            <person name="Pepin K.H."/>
            <person name="Johnson M."/>
            <person name="Bhonagiri V."/>
            <person name="Nash W.E."/>
            <person name="Mardis E.R."/>
            <person name="Wilson R.K."/>
        </authorList>
    </citation>
    <scope>NUCLEOTIDE SEQUENCE [LARGE SCALE GENOMIC DNA]</scope>
    <source>
        <strain evidence="1 2">ATCC 33806</strain>
    </source>
</reference>
<proteinExistence type="predicted"/>
<evidence type="ECO:0000313" key="2">
    <source>
        <dbReference type="Proteomes" id="UP000006247"/>
    </source>
</evidence>
<dbReference type="Proteomes" id="UP000006247">
    <property type="component" value="Unassembled WGS sequence"/>
</dbReference>
<organism evidence="1 2">
    <name type="scientific">Corynebacterium matruchotii ATCC 33806</name>
    <dbReference type="NCBI Taxonomy" id="566549"/>
    <lineage>
        <taxon>Bacteria</taxon>
        <taxon>Bacillati</taxon>
        <taxon>Actinomycetota</taxon>
        <taxon>Actinomycetes</taxon>
        <taxon>Mycobacteriales</taxon>
        <taxon>Corynebacteriaceae</taxon>
        <taxon>Corynebacterium</taxon>
    </lineage>
</organism>
<dbReference type="HOGENOM" id="CLU_3151805_0_0_11"/>
<comment type="caution">
    <text evidence="1">The sequence shown here is derived from an EMBL/GenBank/DDBJ whole genome shotgun (WGS) entry which is preliminary data.</text>
</comment>
<gene>
    <name evidence="1" type="ORF">CORMATOL_02899</name>
</gene>
<accession>C0E7A9</accession>